<reference evidence="7 8" key="1">
    <citation type="submission" date="2020-08" db="EMBL/GenBank/DDBJ databases">
        <title>Draft genome sequence of Parasphingopyxis sp. GrpM-11.</title>
        <authorList>
            <person name="Oh J."/>
            <person name="Roh D.-H."/>
        </authorList>
    </citation>
    <scope>NUCLEOTIDE SEQUENCE [LARGE SCALE GENOMIC DNA]</scope>
    <source>
        <strain evidence="7 8">GrpM-11</strain>
    </source>
</reference>
<dbReference type="Proteomes" id="UP000564378">
    <property type="component" value="Unassembled WGS sequence"/>
</dbReference>
<dbReference type="AlphaFoldDB" id="A0A842I2T5"/>
<evidence type="ECO:0000256" key="3">
    <source>
        <dbReference type="ARBA" id="ARBA00022679"/>
    </source>
</evidence>
<dbReference type="GO" id="GO:0032259">
    <property type="term" value="P:methylation"/>
    <property type="evidence" value="ECO:0007669"/>
    <property type="project" value="UniProtKB-KW"/>
</dbReference>
<dbReference type="SUPFAM" id="SSF53335">
    <property type="entry name" value="S-adenosyl-L-methionine-dependent methyltransferases"/>
    <property type="match status" value="1"/>
</dbReference>
<dbReference type="Gene3D" id="3.40.50.150">
    <property type="entry name" value="Vaccinia Virus protein VP39"/>
    <property type="match status" value="1"/>
</dbReference>
<dbReference type="EMBL" id="JACJVJ010000002">
    <property type="protein sequence ID" value="MBC2778600.1"/>
    <property type="molecule type" value="Genomic_DNA"/>
</dbReference>
<dbReference type="RefSeq" id="WP_185801845.1">
    <property type="nucleotide sequence ID" value="NZ_JACJVJ010000002.1"/>
</dbReference>
<evidence type="ECO:0000256" key="1">
    <source>
        <dbReference type="ARBA" id="ARBA00005189"/>
    </source>
</evidence>
<dbReference type="InterPro" id="IPR041698">
    <property type="entry name" value="Methyltransf_25"/>
</dbReference>
<evidence type="ECO:0000256" key="2">
    <source>
        <dbReference type="ARBA" id="ARBA00022603"/>
    </source>
</evidence>
<dbReference type="CDD" id="cd02440">
    <property type="entry name" value="AdoMet_MTases"/>
    <property type="match status" value="1"/>
</dbReference>
<comment type="pathway">
    <text evidence="4">Phospholipid metabolism.</text>
</comment>
<evidence type="ECO:0000259" key="6">
    <source>
        <dbReference type="Pfam" id="PF13649"/>
    </source>
</evidence>
<comment type="pathway">
    <text evidence="1">Lipid metabolism.</text>
</comment>
<name>A0A842I2T5_9SPHN</name>
<dbReference type="PANTHER" id="PTHR44307:SF2">
    <property type="entry name" value="PHOSPHOETHANOLAMINE METHYLTRANSFERASE ISOFORM X1"/>
    <property type="match status" value="1"/>
</dbReference>
<gene>
    <name evidence="7" type="ORF">H6P80_13330</name>
</gene>
<comment type="caution">
    <text evidence="7">The sequence shown here is derived from an EMBL/GenBank/DDBJ whole genome shotgun (WGS) entry which is preliminary data.</text>
</comment>
<organism evidence="7 8">
    <name type="scientific">Parasphingopyxis marina</name>
    <dbReference type="NCBI Taxonomy" id="2761622"/>
    <lineage>
        <taxon>Bacteria</taxon>
        <taxon>Pseudomonadati</taxon>
        <taxon>Pseudomonadota</taxon>
        <taxon>Alphaproteobacteria</taxon>
        <taxon>Sphingomonadales</taxon>
        <taxon>Sphingomonadaceae</taxon>
        <taxon>Parasphingopyxis</taxon>
    </lineage>
</organism>
<protein>
    <submittedName>
        <fullName evidence="7">Class I SAM-dependent methyltransferase</fullName>
    </submittedName>
</protein>
<dbReference type="GO" id="GO:0000234">
    <property type="term" value="F:phosphoethanolamine N-methyltransferase activity"/>
    <property type="evidence" value="ECO:0007669"/>
    <property type="project" value="UniProtKB-EC"/>
</dbReference>
<evidence type="ECO:0000313" key="7">
    <source>
        <dbReference type="EMBL" id="MBC2778600.1"/>
    </source>
</evidence>
<dbReference type="InterPro" id="IPR029063">
    <property type="entry name" value="SAM-dependent_MTases_sf"/>
</dbReference>
<dbReference type="PANTHER" id="PTHR44307">
    <property type="entry name" value="PHOSPHOETHANOLAMINE METHYLTRANSFERASE"/>
    <property type="match status" value="1"/>
</dbReference>
<feature type="domain" description="Methyltransferase" evidence="6">
    <location>
        <begin position="47"/>
        <end position="143"/>
    </location>
</feature>
<evidence type="ECO:0000256" key="4">
    <source>
        <dbReference type="ARBA" id="ARBA00025707"/>
    </source>
</evidence>
<proteinExistence type="predicted"/>
<comment type="catalytic activity">
    <reaction evidence="5">
        <text>phosphoethanolamine + S-adenosyl-L-methionine = N-methylethanolamine phosphate + S-adenosyl-L-homocysteine + H(+)</text>
        <dbReference type="Rhea" id="RHEA:20365"/>
        <dbReference type="ChEBI" id="CHEBI:15378"/>
        <dbReference type="ChEBI" id="CHEBI:57781"/>
        <dbReference type="ChEBI" id="CHEBI:57856"/>
        <dbReference type="ChEBI" id="CHEBI:58190"/>
        <dbReference type="ChEBI" id="CHEBI:59789"/>
        <dbReference type="EC" id="2.1.1.103"/>
    </reaction>
    <physiologicalReaction direction="left-to-right" evidence="5">
        <dbReference type="Rhea" id="RHEA:20366"/>
    </physiologicalReaction>
</comment>
<sequence>MTEPPVDDWNGALGERWLANIDAFESMIAPVGEALLTKASIGPGEAVADIGCGCGPNSFDIARIVGAEGRVTGIDVSGKLLAKAEERRAAAGLSNVAFVQADAQTGIPDAAPFDRLFSRFGVMFFDDTQAAFANMRGWLKPGGHFTFSCWGPPGENPWIGFVAEIVGRHVAMPLRDPAGPGPFRLADAQATEAMLREAGYDFIEIDLWRGEQHLGGMGADPESAADFVMGALGIGEALKDSGADIIADVRRDVVEIVKPYHRAGAIRMDASAWFITVRNPA</sequence>
<evidence type="ECO:0000256" key="5">
    <source>
        <dbReference type="ARBA" id="ARBA00047622"/>
    </source>
</evidence>
<evidence type="ECO:0000313" key="8">
    <source>
        <dbReference type="Proteomes" id="UP000564378"/>
    </source>
</evidence>
<dbReference type="Pfam" id="PF13649">
    <property type="entry name" value="Methyltransf_25"/>
    <property type="match status" value="1"/>
</dbReference>
<accession>A0A842I2T5</accession>
<keyword evidence="2 7" id="KW-0489">Methyltransferase</keyword>
<keyword evidence="3 7" id="KW-0808">Transferase</keyword>
<keyword evidence="8" id="KW-1185">Reference proteome</keyword>